<dbReference type="PANTHER" id="PTHR30289:SF1">
    <property type="entry name" value="PEBP (PHOSPHATIDYLETHANOLAMINE-BINDING PROTEIN) FAMILY PROTEIN"/>
    <property type="match status" value="1"/>
</dbReference>
<dbReference type="Proteomes" id="UP001632037">
    <property type="component" value="Unassembled WGS sequence"/>
</dbReference>
<protein>
    <recommendedName>
        <fullName evidence="1">YHYH domain-containing protein</fullName>
    </recommendedName>
</protein>
<evidence type="ECO:0000313" key="2">
    <source>
        <dbReference type="EMBL" id="KAL3666211.1"/>
    </source>
</evidence>
<name>A0ABD3FIT0_9STRA</name>
<comment type="caution">
    <text evidence="2">The sequence shown here is derived from an EMBL/GenBank/DDBJ whole genome shotgun (WGS) entry which is preliminary data.</text>
</comment>
<evidence type="ECO:0000313" key="3">
    <source>
        <dbReference type="Proteomes" id="UP001632037"/>
    </source>
</evidence>
<evidence type="ECO:0000259" key="1">
    <source>
        <dbReference type="Pfam" id="PF14240"/>
    </source>
</evidence>
<reference evidence="2 3" key="1">
    <citation type="submission" date="2024-09" db="EMBL/GenBank/DDBJ databases">
        <title>Genome sequencing and assembly of Phytophthora oleae, isolate VK10A, causative agent of rot of olive drupes.</title>
        <authorList>
            <person name="Conti Taguali S."/>
            <person name="Riolo M."/>
            <person name="La Spada F."/>
            <person name="Cacciola S.O."/>
            <person name="Dionisio G."/>
        </authorList>
    </citation>
    <scope>NUCLEOTIDE SEQUENCE [LARGE SCALE GENOMIC DNA]</scope>
    <source>
        <strain evidence="2 3">VK10A</strain>
    </source>
</reference>
<dbReference type="PANTHER" id="PTHR30289">
    <property type="entry name" value="UNCHARACTERIZED PROTEIN YBCL-RELATED"/>
    <property type="match status" value="1"/>
</dbReference>
<dbReference type="EMBL" id="JBIMZQ010000018">
    <property type="protein sequence ID" value="KAL3666211.1"/>
    <property type="molecule type" value="Genomic_DNA"/>
</dbReference>
<gene>
    <name evidence="2" type="ORF">V7S43_008999</name>
</gene>
<organism evidence="2 3">
    <name type="scientific">Phytophthora oleae</name>
    <dbReference type="NCBI Taxonomy" id="2107226"/>
    <lineage>
        <taxon>Eukaryota</taxon>
        <taxon>Sar</taxon>
        <taxon>Stramenopiles</taxon>
        <taxon>Oomycota</taxon>
        <taxon>Peronosporomycetes</taxon>
        <taxon>Peronosporales</taxon>
        <taxon>Peronosporaceae</taxon>
        <taxon>Phytophthora</taxon>
    </lineage>
</organism>
<dbReference type="Gene3D" id="2.60.120.260">
    <property type="entry name" value="Galactose-binding domain-like"/>
    <property type="match status" value="1"/>
</dbReference>
<dbReference type="InterPro" id="IPR025924">
    <property type="entry name" value="YHYH_dom"/>
</dbReference>
<keyword evidence="3" id="KW-1185">Reference proteome</keyword>
<feature type="domain" description="YHYH" evidence="1">
    <location>
        <begin position="1973"/>
        <end position="2077"/>
    </location>
</feature>
<accession>A0ABD3FIT0</accession>
<dbReference type="Pfam" id="PF14240">
    <property type="entry name" value="YHYH"/>
    <property type="match status" value="1"/>
</dbReference>
<sequence length="2948" mass="320322">MSVRASLLLPRLTPSNAVLKIDAYSVPATVKLASSHHDGVYGAGELIEIQVSFSKEIVLLSGLNRNQDWHARYPTAVEFKNNIYLMWTERDVMHAPTKSFLYLRVFSSDSVDAVATASISPVNRLPNTFIEKVGMTVWKEHLYAAWDEGGLIYCALFESLASTNPWILIPNMGANKNLAMAASDPVLLVYNLELVMVWREKSLPVGGSGLVGQIRVAVRNDDNDAPLWIFHDGNQLDKGLNQKPLMDADDPVAVVYRGRMYVSWSEMNVDGVYEIRIARRNIQTRDFSTWTYLNALPSTYPVYRFLSAYEPQFVVRRKGIEDLALLISWYRDTATSNVSEVVTGQVLDLDWEASDTGSIPQTINSAETSDKAKLNTMEQRFVTCGDNIYSSWLDLEEENVTDSAYVVKMATLPSGANVYTGWSQVTSQSDLNHNPKRDSIDSSLVCSSNTQAGLVWTEFDGYSIKLRFRHYAVVPRTPGTTAKNYGETIAGAPILLLSTQSNPLGYAACIDKSGFTTTVLSFTYIVQPGESSPQLEILGQDALKLNGAVIRDLYGRDPDFLLFPDAANLRSLSYNNRLTIDTTPPKVVSVTAANPSGEYGVGELLQIQVTFSCPVIVSQGDTARPPILNLRTDELHSLTSSQGVALYVGGSGSTVLTFEYTTTQQDYCEKLDYIDAASLALNDSTWSIKRNATRPVADAVLTLPQPKTANSLSGTRAIVIKPTQPSVVSVTSSTPDGKYYPGDTILVDVVFTLPVVVIGFPKLLLDTRKEAPSRVPVKSGNKTNKLTFEYIVQIGDSSTRLDVVDDRIGEDKAYFVTSLELSGASEIKRASSNPFTTAVTALPAPGLVGSLSANKNIIVDSIPPAILDIRSTAIDGTYDIGEQIDILVIFSRRVVVIGVPELILNVPSEYQRTAVYVDGSDTNILRFSYFPKEGDNSRNLALDIWDENSFILRPFLLGKEFLQEPAQVLGRSSSPVLGANLLLPVPGVAVRADAVLSLVGNNRKIFVRTDGFRVKAVVSNVPSGVYSPGQEIVISLVFTGSTAVQGAPRLKMNANTARYAMYSGGTGTSELRFYYTVIDGDSCAVLEAASRSALELNGGVISDRDGIYVPLRLGAPKEPGSLSATVKIEISSTSPVVQRVYCKESDGSYGVGDTLHLAVEFSRQIVLQVGSLPSLLLQFQGGTRAATYTSGDKTNTLVFTIQIQTGDSSSSLDYASINSLTGVIFALSTTPTKQANLNLPVPGTKGSLSYSSAITVISTPPSVVDVRSAIRDGNYGLYDKIRLQVRFSFPVFVSAVASSSCTLTLAVGDVEFRKAVYMGGSTSKQLEFEYVVVSGDHSAQLDYTGANSLQCSILQSTAVPSLQASNVLPLPGSASSFSSSSLRIDALSPRVTSVSSDTMNEVYGAGQVIDISIAFSEAVLVPTGVLPRLRLAIASNAAVNALLVSSKEPYAVYTGGSGTSVLKFTYTSRMGDMALPLEYSGVDSLTLTVPGASLTAADQKYRFVSLRLPVPGATGSLSNNRDIHIDTLEPPRVLSVGSLMSDGVYTAGDTITLSITFSTPVTVSGSRPTLLLLTGNSDPNEESKKAVYVSGSGTSVLLFEYKVRVGDRVDRLEYRPCPLAERSASLERKWDKLVVCSRSANALQLGIGSIKRSSTVPVTDAVLDLPEVNDWAEVRFATTSDDFIYISQVEPTTGLADDLTRIPPLKNEFSTSQQLKALNIYSNGIPSHGSSLCSKIKEQKFFIELQRFPTQRSLALNPSPDKILGVFLNGILFKNSNKSAQATDECGGAINANGQYFYVTTPSCYLTEVHESSSTAPIPTLPSVIVAYALDGFPVYGFYDENGELPSDLDECHGRVRPNGQYAYHLIPSVSSPFMPCLKGLDAQDPLTVFRYPANISAVEGLSLSELAKFNSFVIDENPAIYHADTWLNPVSVVYTSSTVVVRTTGVPPKGSKYGPFPNPYNRFSVQEQNYVFQLPRNPVIAVSTTSLPRDIPIGVMVNGVPFFSAYSDIYGGNILSGSNRAYVLLDKCNGLVDSGGNYRYHASPDCLLQELGDKAGQPSPLIGFALDGFPLYGPYAENGLVPSDLDACNGRIGDDGTYRYHVTINTAPYLLGCFKGTPSIDQSSLDIATDLYRSLSYAHALRLNTDRPQVAHVFTNKRPGSYVSGESVDIVVDWSTPVQVVGIPSLFIQNSSRVAIYDASRSSRMQTVFLYVVRSNDVILEDFSYNPQVSIQLNGGRITRFAMLPVLDADLELIPSDLEDIDLIRSRTSGLSSKFQLIRDLQVRLRGLYHPRAQDLRARVFHGYRASVLFDGCCDVRDTFGQPDTPDVLPNRAQLVSEARNPTSGVGYDYSFRDFDGGRNLALDGGATALQSSISGACGPMNAIDGKIRGASVLTQTVAQTLPVNEEDGSAWWELRLVDVATVGTVRIWAASDPDVPSSIYTLRVDSNDGVAAVRGDFTLIFTTADGDQLETASISHNAVAMIKDENVRVTTPGIGQQESIQAKIRALREVNSRVFITREPRDAALSPNGAFTWHITFLDKAPALNVGVNNVCAGTGVVTLAAPLSIDDDSDLLIYRDGDPSKPSASTSDQVTEQSMFPFWVLLFDSPAVMDVESFADAFDRAIFSYRVDEKQVNRSVVSVVPPLGTKAQYVRLIAERPRSVLSIAEVEVFAQQSYVLSQYAGGTPVRTAYHPGGKTWSPEEPFRYTFGGMPSEGSWTLAIEDMTVNGSSLLPPRPNATAGAISDWVLSVTNQAGETVAYFMDFQAQVHALPRHGTLYVALDETERDHLDVDGNGLLDSIEADTYLRRYSPNSYTDLPSNLRDRELKEFMLNYEANGAVQVLRDPSERQLRLPSLVCDPECLAAIKLDPYFYVGLEGDRAMKLLRVVGDRVVKYVPDADFRGLDAFTFSVALTGQESRVLGTIQLTVKDCEDATCRMSTFLLHRRTR</sequence>
<proteinExistence type="predicted"/>